<dbReference type="Gene3D" id="3.40.800.10">
    <property type="entry name" value="Ureohydrolase domain"/>
    <property type="match status" value="1"/>
</dbReference>
<evidence type="ECO:0000256" key="2">
    <source>
        <dbReference type="ARBA" id="ARBA00022801"/>
    </source>
</evidence>
<evidence type="ECO:0000313" key="5">
    <source>
        <dbReference type="EMBL" id="OOO04869.1"/>
    </source>
</evidence>
<dbReference type="AlphaFoldDB" id="A0A1S9D760"/>
<dbReference type="GO" id="GO:0004053">
    <property type="term" value="F:arginase activity"/>
    <property type="evidence" value="ECO:0007669"/>
    <property type="project" value="TreeGrafter"/>
</dbReference>
<reference evidence="5 6" key="1">
    <citation type="submission" date="2016-10" db="EMBL/GenBank/DDBJ databases">
        <title>Genome sequencing of Aspergillus oryzae BCC7051.</title>
        <authorList>
            <person name="Thammarongtham C."/>
            <person name="Vorapreeda T."/>
            <person name="Nookaew I."/>
            <person name="Srisuk T."/>
            <person name="Land M."/>
            <person name="Jeennor S."/>
            <person name="Laoteng K."/>
        </authorList>
    </citation>
    <scope>NUCLEOTIDE SEQUENCE [LARGE SCALE GENOMIC DNA]</scope>
    <source>
        <strain evidence="5 6">BCC7051</strain>
    </source>
</reference>
<comment type="similarity">
    <text evidence="4">Belongs to the arginase family.</text>
</comment>
<dbReference type="Pfam" id="PF00491">
    <property type="entry name" value="Arginase"/>
    <property type="match status" value="1"/>
</dbReference>
<dbReference type="InterPro" id="IPR023696">
    <property type="entry name" value="Ureohydrolase_dom_sf"/>
</dbReference>
<dbReference type="GO" id="GO:0005829">
    <property type="term" value="C:cytosol"/>
    <property type="evidence" value="ECO:0007669"/>
    <property type="project" value="TreeGrafter"/>
</dbReference>
<evidence type="ECO:0000256" key="3">
    <source>
        <dbReference type="ARBA" id="ARBA00023211"/>
    </source>
</evidence>
<comment type="caution">
    <text evidence="5">The sequence shown here is derived from an EMBL/GenBank/DDBJ whole genome shotgun (WGS) entry which is preliminary data.</text>
</comment>
<name>A0A1S9D760_ASPOZ</name>
<dbReference type="PANTHER" id="PTHR43782">
    <property type="entry name" value="ARGINASE"/>
    <property type="match status" value="1"/>
</dbReference>
<dbReference type="Proteomes" id="UP000190312">
    <property type="component" value="Unassembled WGS sequence"/>
</dbReference>
<dbReference type="GO" id="GO:0030145">
    <property type="term" value="F:manganese ion binding"/>
    <property type="evidence" value="ECO:0007669"/>
    <property type="project" value="TreeGrafter"/>
</dbReference>
<dbReference type="PRINTS" id="PR00116">
    <property type="entry name" value="ARGINASE"/>
</dbReference>
<accession>A0A1S9D760</accession>
<dbReference type="EMBL" id="MKZY01000010">
    <property type="protein sequence ID" value="OOO04869.1"/>
    <property type="molecule type" value="Genomic_DNA"/>
</dbReference>
<gene>
    <name evidence="5" type="ORF">OAory_01112060</name>
</gene>
<protein>
    <submittedName>
        <fullName evidence="5">Arginase/agmatinase/formiminoglutamase</fullName>
    </submittedName>
</protein>
<dbReference type="GO" id="GO:0005634">
    <property type="term" value="C:nucleus"/>
    <property type="evidence" value="ECO:0007669"/>
    <property type="project" value="TreeGrafter"/>
</dbReference>
<evidence type="ECO:0000313" key="6">
    <source>
        <dbReference type="Proteomes" id="UP000190312"/>
    </source>
</evidence>
<proteinExistence type="inferred from homology"/>
<dbReference type="SUPFAM" id="SSF52768">
    <property type="entry name" value="Arginase/deacetylase"/>
    <property type="match status" value="1"/>
</dbReference>
<dbReference type="OrthoDB" id="4489634at2759"/>
<evidence type="ECO:0000256" key="1">
    <source>
        <dbReference type="ARBA" id="ARBA00022723"/>
    </source>
</evidence>
<keyword evidence="1" id="KW-0479">Metal-binding</keyword>
<keyword evidence="3" id="KW-0464">Manganese</keyword>
<dbReference type="InterPro" id="IPR006035">
    <property type="entry name" value="Ureohydrolase"/>
</dbReference>
<sequence length="263" mass="29459">MFKFATRRGFSKFFGTRTPHDSTDSVAKVSGLPSPSCGGSQGILWCEMAPQGASEHTEPYPRPDHILDDDFEGMKKPHTVNKATKRIYELVYNQEREGKFVLILGGDHLFGISTVSGVAKAMRERHSCREIGEVWIDAHADIDILETSSSGMFDWIKERNLINLQKFVYIGLRDVGDPEKDIIARHGVEAFYTDDVREHGIQKVMDSALEYVGDETPLHVSFDIDSLNPEWAPSTVFPVAPRLTRDEGVYIAQRLSDAGILNC</sequence>
<keyword evidence="2" id="KW-0378">Hydrolase</keyword>
<dbReference type="PROSITE" id="PS51409">
    <property type="entry name" value="ARGINASE_2"/>
    <property type="match status" value="1"/>
</dbReference>
<organism evidence="5 6">
    <name type="scientific">Aspergillus oryzae</name>
    <name type="common">Yellow koji mold</name>
    <dbReference type="NCBI Taxonomy" id="5062"/>
    <lineage>
        <taxon>Eukaryota</taxon>
        <taxon>Fungi</taxon>
        <taxon>Dikarya</taxon>
        <taxon>Ascomycota</taxon>
        <taxon>Pezizomycotina</taxon>
        <taxon>Eurotiomycetes</taxon>
        <taxon>Eurotiomycetidae</taxon>
        <taxon>Eurotiales</taxon>
        <taxon>Aspergillaceae</taxon>
        <taxon>Aspergillus</taxon>
        <taxon>Aspergillus subgen. Circumdati</taxon>
    </lineage>
</organism>
<dbReference type="VEuPathDB" id="FungiDB:AO090003000697"/>
<evidence type="ECO:0000256" key="4">
    <source>
        <dbReference type="PROSITE-ProRule" id="PRU00742"/>
    </source>
</evidence>
<dbReference type="PANTHER" id="PTHR43782:SF3">
    <property type="entry name" value="ARGINASE"/>
    <property type="match status" value="1"/>
</dbReference>